<evidence type="ECO:0000313" key="4">
    <source>
        <dbReference type="EMBL" id="KIU11854.1"/>
    </source>
</evidence>
<evidence type="ECO:0000313" key="3">
    <source>
        <dbReference type="EMBL" id="KIU11252.1"/>
    </source>
</evidence>
<dbReference type="PATRIC" id="fig|1423.173.peg.1900"/>
<dbReference type="InterPro" id="IPR047629">
    <property type="entry name" value="IS1182_transpos"/>
</dbReference>
<dbReference type="InterPro" id="IPR025668">
    <property type="entry name" value="Tnp_DDE_dom"/>
</dbReference>
<dbReference type="EMBL" id="JXBC01000002">
    <property type="protein sequence ID" value="KIU11854.1"/>
    <property type="molecule type" value="Genomic_DNA"/>
</dbReference>
<dbReference type="Proteomes" id="UP000032247">
    <property type="component" value="Unassembled WGS sequence"/>
</dbReference>
<accession>A0A0D1JH41</accession>
<comment type="caution">
    <text evidence="4">The sequence shown here is derived from an EMBL/GenBank/DDBJ whole genome shotgun (WGS) entry which is preliminary data.</text>
</comment>
<dbReference type="Pfam" id="PF13751">
    <property type="entry name" value="DDE_Tnp_1_6"/>
    <property type="match status" value="1"/>
</dbReference>
<dbReference type="PANTHER" id="PTHR33408">
    <property type="entry name" value="TRANSPOSASE"/>
    <property type="match status" value="1"/>
</dbReference>
<feature type="region of interest" description="Disordered" evidence="1">
    <location>
        <begin position="46"/>
        <end position="77"/>
    </location>
</feature>
<gene>
    <name evidence="4" type="ORF">SC09_Contig19orf00109</name>
    <name evidence="3" type="ORF">SC09_Contig24orf00165</name>
</gene>
<dbReference type="AlphaFoldDB" id="A0A0D1JH41"/>
<organism evidence="4 5">
    <name type="scientific">Bacillus subtilis</name>
    <dbReference type="NCBI Taxonomy" id="1423"/>
    <lineage>
        <taxon>Bacteria</taxon>
        <taxon>Bacillati</taxon>
        <taxon>Bacillota</taxon>
        <taxon>Bacilli</taxon>
        <taxon>Bacillales</taxon>
        <taxon>Bacillaceae</taxon>
        <taxon>Bacillus</taxon>
    </lineage>
</organism>
<sequence>MVGGRVLFTDSTHLKANANKHKYTRKTIAQDTQNYIKDLNEAIQEDREEHGKKPLTAKEEVKAEKEIRHSTTDPESGYLYRENKPEGFFYLDHRTTDMKYNIITDAYVTPGNVHDSVPYLDRLDHQIARFGFQVEAVALDSGYLTTPICKGLSDRQIFGVIAHRRYHPIRGLFPKWKFHYDSEQDRYICPNHQTLTYSTTDRKGYRSYKSNPEICSSCPLLENCTKSKNRQKVITRHVWEDHKEKVRQNRLSVSGKNLYKKRKEKIERSFADSKQLHGLRYCRLRGKRNVSEQVLLTAACQNMKKIATYLAKQG</sequence>
<dbReference type="EMBL" id="JXBC01000003">
    <property type="protein sequence ID" value="KIU11252.1"/>
    <property type="molecule type" value="Genomic_DNA"/>
</dbReference>
<name>A0A0D1JH41_BACIU</name>
<feature type="domain" description="Transposase DDE" evidence="2">
    <location>
        <begin position="188"/>
        <end position="306"/>
    </location>
</feature>
<proteinExistence type="predicted"/>
<evidence type="ECO:0000256" key="1">
    <source>
        <dbReference type="SAM" id="MobiDB-lite"/>
    </source>
</evidence>
<reference evidence="4 5" key="1">
    <citation type="submission" date="2014-12" db="EMBL/GenBank/DDBJ databases">
        <title>Comparative genome analysis of Bacillus coagulans HM-08, Clostridium butyricum HM-68, Bacillus subtilis HM-66 and Bacillus licheniformis BL-09.</title>
        <authorList>
            <person name="Zhang H."/>
        </authorList>
    </citation>
    <scope>NUCLEOTIDE SEQUENCE [LARGE SCALE GENOMIC DNA]</scope>
    <source>
        <strain evidence="4 5">HM-66</strain>
    </source>
</reference>
<protein>
    <submittedName>
        <fullName evidence="4">ISBma2-like transposase</fullName>
    </submittedName>
</protein>
<evidence type="ECO:0000313" key="5">
    <source>
        <dbReference type="Proteomes" id="UP000032247"/>
    </source>
</evidence>
<dbReference type="NCBIfam" id="NF033551">
    <property type="entry name" value="transpos_IS1182"/>
    <property type="match status" value="1"/>
</dbReference>
<evidence type="ECO:0000259" key="2">
    <source>
        <dbReference type="Pfam" id="PF13751"/>
    </source>
</evidence>
<feature type="compositionally biased region" description="Basic and acidic residues" evidence="1">
    <location>
        <begin position="46"/>
        <end position="72"/>
    </location>
</feature>